<feature type="signal peptide" evidence="1">
    <location>
        <begin position="1"/>
        <end position="22"/>
    </location>
</feature>
<name>A0A096PDB0_FUSPS</name>
<keyword evidence="1" id="KW-0732">Signal</keyword>
<reference evidence="2" key="1">
    <citation type="submission" date="2013-05" db="EMBL/GenBank/DDBJ databases">
        <title>Draft genome sequences of six wheat associated Fusarium spp. isolates.</title>
        <authorList>
            <person name="Moolhuijzen P.M."/>
            <person name="Manners J.M."/>
            <person name="Wilcox S."/>
            <person name="Bellgard M.I."/>
            <person name="Gardiner D.M."/>
        </authorList>
    </citation>
    <scope>NUCLEOTIDE SEQUENCE</scope>
    <source>
        <strain evidence="2">CS3487</strain>
    </source>
</reference>
<gene>
    <name evidence="2" type="ORF">BN848_0045820</name>
</gene>
<feature type="chain" id="PRO_5001929067" evidence="1">
    <location>
        <begin position="23"/>
        <end position="155"/>
    </location>
</feature>
<comment type="caution">
    <text evidence="2">The sequence shown here is derived from an EMBL/GenBank/DDBJ whole genome shotgun (WGS) entry which is preliminary data.</text>
</comment>
<organism evidence="2">
    <name type="scientific">Fusarium pseudograminearum CS3487</name>
    <dbReference type="NCBI Taxonomy" id="1318458"/>
    <lineage>
        <taxon>Eukaryota</taxon>
        <taxon>Fungi</taxon>
        <taxon>Dikarya</taxon>
        <taxon>Ascomycota</taxon>
        <taxon>Pezizomycotina</taxon>
        <taxon>Sordariomycetes</taxon>
        <taxon>Hypocreomycetidae</taxon>
        <taxon>Hypocreales</taxon>
        <taxon>Nectriaceae</taxon>
        <taxon>Fusarium</taxon>
    </lineage>
</organism>
<dbReference type="AlphaFoldDB" id="A0A096PDB0"/>
<evidence type="ECO:0000256" key="1">
    <source>
        <dbReference type="SAM" id="SignalP"/>
    </source>
</evidence>
<proteinExistence type="predicted"/>
<dbReference type="EMBL" id="CBME010000748">
    <property type="protein sequence ID" value="CEG02759.1"/>
    <property type="molecule type" value="Genomic_DNA"/>
</dbReference>
<protein>
    <submittedName>
        <fullName evidence="2">WGS project CBME000000000 data, contig CS3487_c000752</fullName>
    </submittedName>
</protein>
<accession>A0A096PDB0</accession>
<evidence type="ECO:0000313" key="2">
    <source>
        <dbReference type="EMBL" id="CEG02759.1"/>
    </source>
</evidence>
<sequence length="155" mass="16123">MIASNIGKVLLSSAMLWATTSASNLGLKDTGTPAGCTGSTGCCIPSCLVDVSDFWGCNGNVAFSGTCQWNYDNPQGTQDVGGCDDVQVTFLRDPDGNPAIDLYHKTDKTYDRYAFNNCQAPSVGGSQCVPKGGGCDTNIILTGAQGSKKRSTFSA</sequence>